<dbReference type="Pfam" id="PF01602">
    <property type="entry name" value="Adaptin_N"/>
    <property type="match status" value="2"/>
</dbReference>
<evidence type="ECO:0000256" key="1">
    <source>
        <dbReference type="ARBA" id="ARBA00004308"/>
    </source>
</evidence>
<feature type="domain" description="Clathrin/coatomer adaptor adaptin-like N-terminal" evidence="6">
    <location>
        <begin position="215"/>
        <end position="397"/>
    </location>
</feature>
<dbReference type="InterPro" id="IPR016024">
    <property type="entry name" value="ARM-type_fold"/>
</dbReference>
<accession>A0A1W0W9C6</accession>
<dbReference type="SUPFAM" id="SSF48371">
    <property type="entry name" value="ARM repeat"/>
    <property type="match status" value="1"/>
</dbReference>
<dbReference type="GO" id="GO:0030117">
    <property type="term" value="C:membrane coat"/>
    <property type="evidence" value="ECO:0007669"/>
    <property type="project" value="InterPro"/>
</dbReference>
<comment type="subcellular location">
    <subcellularLocation>
        <location evidence="1">Endomembrane system</location>
    </subcellularLocation>
</comment>
<organism evidence="7 8">
    <name type="scientific">Hypsibius exemplaris</name>
    <name type="common">Freshwater tardigrade</name>
    <dbReference type="NCBI Taxonomy" id="2072580"/>
    <lineage>
        <taxon>Eukaryota</taxon>
        <taxon>Metazoa</taxon>
        <taxon>Ecdysozoa</taxon>
        <taxon>Tardigrada</taxon>
        <taxon>Eutardigrada</taxon>
        <taxon>Parachela</taxon>
        <taxon>Hypsibioidea</taxon>
        <taxon>Hypsibiidae</taxon>
        <taxon>Hypsibius</taxon>
    </lineage>
</organism>
<evidence type="ECO:0000259" key="6">
    <source>
        <dbReference type="Pfam" id="PF01602"/>
    </source>
</evidence>
<name>A0A1W0W9C6_HYPEX</name>
<protein>
    <submittedName>
        <fullName evidence="7">AP-1 complex subunit gamma-1</fullName>
    </submittedName>
</protein>
<keyword evidence="8" id="KW-1185">Reference proteome</keyword>
<keyword evidence="3" id="KW-0653">Protein transport</keyword>
<proteinExistence type="predicted"/>
<evidence type="ECO:0000256" key="2">
    <source>
        <dbReference type="ARBA" id="ARBA00022448"/>
    </source>
</evidence>
<dbReference type="InterPro" id="IPR011989">
    <property type="entry name" value="ARM-like"/>
</dbReference>
<evidence type="ECO:0000256" key="5">
    <source>
        <dbReference type="SAM" id="SignalP"/>
    </source>
</evidence>
<dbReference type="EMBL" id="MTYJ01000160">
    <property type="protein sequence ID" value="OQV11811.1"/>
    <property type="molecule type" value="Genomic_DNA"/>
</dbReference>
<evidence type="ECO:0000256" key="4">
    <source>
        <dbReference type="ARBA" id="ARBA00023136"/>
    </source>
</evidence>
<evidence type="ECO:0000256" key="3">
    <source>
        <dbReference type="ARBA" id="ARBA00022927"/>
    </source>
</evidence>
<feature type="signal peptide" evidence="5">
    <location>
        <begin position="1"/>
        <end position="18"/>
    </location>
</feature>
<dbReference type="GO" id="GO:0006886">
    <property type="term" value="P:intracellular protein transport"/>
    <property type="evidence" value="ECO:0007669"/>
    <property type="project" value="InterPro"/>
</dbReference>
<dbReference type="PANTHER" id="PTHR22780">
    <property type="entry name" value="ADAPTIN, ALPHA/GAMMA/EPSILON"/>
    <property type="match status" value="1"/>
</dbReference>
<dbReference type="InterPro" id="IPR050840">
    <property type="entry name" value="Adaptor_Complx_Large_Subunit"/>
</dbReference>
<dbReference type="AlphaFoldDB" id="A0A1W0W9C6"/>
<gene>
    <name evidence="7" type="ORF">BV898_13867</name>
</gene>
<dbReference type="InterPro" id="IPR002553">
    <property type="entry name" value="Clathrin/coatomer_adapt-like_N"/>
</dbReference>
<dbReference type="GO" id="GO:0012505">
    <property type="term" value="C:endomembrane system"/>
    <property type="evidence" value="ECO:0007669"/>
    <property type="project" value="UniProtKB-SubCell"/>
</dbReference>
<keyword evidence="2" id="KW-0813">Transport</keyword>
<keyword evidence="5" id="KW-0732">Signal</keyword>
<comment type="caution">
    <text evidence="7">The sequence shown here is derived from an EMBL/GenBank/DDBJ whole genome shotgun (WGS) entry which is preliminary data.</text>
</comment>
<sequence length="524" mass="58637">MFLFLSFGILDAGARCDAERHQAADHSDPAARLDSAVRAARTQADERAVVNRECADIRSNFREEDTTWRCRNVAKLLYIHCWATRAISASDLNNANQYVAGLALSALGEISSPVMCRDLAGEVERLLKSNNSYLRKKAVLCAFRMIQKVPSLKDGFVPQMQALLSEKNHADWLLCTFLTTFDISQIRCFEYTAENRPPGQHGCATNAFHRPGLPEDPDVSIRRRAMELSFALVNPTNVKSMAKELLTFLETADNEFKQQCSSSLFVMYAPSRKWQMDTMIKALRLLIQLIGECNDQQVYAVRELYRCLRDADLDTKQPLVQVACWSVGEYGDLLVSSSAATDDEREPLDLSEREIVRILEGIIRSKHSLLVTREYAINAAMKLSTRFSDAVEIQQRAAEYTSLFEKPQQFRFGIMERMPVVKRGSAADHSLSDVEGGGLTVPNADDTDDLLGYHGRKETPGRSPVRNIPIILASDSPAENGHSWQTNLQQPTGNAAQDILNLLDLDTSRPHKGAPCNQRHVCAR</sequence>
<dbReference type="Gene3D" id="1.25.10.10">
    <property type="entry name" value="Leucine-rich Repeat Variant"/>
    <property type="match status" value="3"/>
</dbReference>
<dbReference type="OrthoDB" id="28053at2759"/>
<reference evidence="8" key="1">
    <citation type="submission" date="2017-01" db="EMBL/GenBank/DDBJ databases">
        <title>Comparative genomics of anhydrobiosis in the tardigrade Hypsibius dujardini.</title>
        <authorList>
            <person name="Yoshida Y."/>
            <person name="Koutsovoulos G."/>
            <person name="Laetsch D."/>
            <person name="Stevens L."/>
            <person name="Kumar S."/>
            <person name="Horikawa D."/>
            <person name="Ishino K."/>
            <person name="Komine S."/>
            <person name="Tomita M."/>
            <person name="Blaxter M."/>
            <person name="Arakawa K."/>
        </authorList>
    </citation>
    <scope>NUCLEOTIDE SEQUENCE [LARGE SCALE GENOMIC DNA]</scope>
    <source>
        <strain evidence="8">Z151</strain>
    </source>
</reference>
<feature type="chain" id="PRO_5012732158" evidence="5">
    <location>
        <begin position="19"/>
        <end position="524"/>
    </location>
</feature>
<dbReference type="Proteomes" id="UP000192578">
    <property type="component" value="Unassembled WGS sequence"/>
</dbReference>
<evidence type="ECO:0000313" key="7">
    <source>
        <dbReference type="EMBL" id="OQV11811.1"/>
    </source>
</evidence>
<keyword evidence="4" id="KW-0472">Membrane</keyword>
<dbReference type="GO" id="GO:0016192">
    <property type="term" value="P:vesicle-mediated transport"/>
    <property type="evidence" value="ECO:0007669"/>
    <property type="project" value="InterPro"/>
</dbReference>
<evidence type="ECO:0000313" key="8">
    <source>
        <dbReference type="Proteomes" id="UP000192578"/>
    </source>
</evidence>
<feature type="domain" description="Clathrin/coatomer adaptor adaptin-like N-terminal" evidence="6">
    <location>
        <begin position="90"/>
        <end position="174"/>
    </location>
</feature>